<name>A0A5Q4BYL3_9PEZI</name>
<organism evidence="3 4">
    <name type="scientific">Colletotrichum shisoi</name>
    <dbReference type="NCBI Taxonomy" id="2078593"/>
    <lineage>
        <taxon>Eukaryota</taxon>
        <taxon>Fungi</taxon>
        <taxon>Dikarya</taxon>
        <taxon>Ascomycota</taxon>
        <taxon>Pezizomycotina</taxon>
        <taxon>Sordariomycetes</taxon>
        <taxon>Hypocreomycetidae</taxon>
        <taxon>Glomerellales</taxon>
        <taxon>Glomerellaceae</taxon>
        <taxon>Colletotrichum</taxon>
        <taxon>Colletotrichum destructivum species complex</taxon>
    </lineage>
</organism>
<reference evidence="3 4" key="1">
    <citation type="journal article" date="2019" name="Sci. Rep.">
        <title>Colletotrichum shisoi sp. nov., an anthracnose pathogen of Perilla frutescens in Japan: molecular phylogenetic, morphological and genomic evidence.</title>
        <authorList>
            <person name="Gan P."/>
            <person name="Tsushima A."/>
            <person name="Hiroyama R."/>
            <person name="Narusaka M."/>
            <person name="Takano Y."/>
            <person name="Narusaka Y."/>
            <person name="Kawaradani M."/>
            <person name="Damm U."/>
            <person name="Shirasu K."/>
        </authorList>
    </citation>
    <scope>NUCLEOTIDE SEQUENCE [LARGE SCALE GENOMIC DNA]</scope>
    <source>
        <strain evidence="3 4">PG-2018a</strain>
    </source>
</reference>
<evidence type="ECO:0000256" key="1">
    <source>
        <dbReference type="SAM" id="MobiDB-lite"/>
    </source>
</evidence>
<sequence length="139" mass="14696">MAPTRIAHHAESPISHINDTTKMDPQLPNKNEIREQAAEGEPITQTQASTLASTETDLTGFGPIKGGTAATAQSMHDKQQNFIAKTGDVARKPAQEITREDAAAIQSAEARVLGGRPPKGSASANAQALATENEKQKQT</sequence>
<evidence type="ECO:0000313" key="3">
    <source>
        <dbReference type="EMBL" id="TQN71646.1"/>
    </source>
</evidence>
<dbReference type="OrthoDB" id="2799468at2759"/>
<feature type="region of interest" description="Disordered" evidence="1">
    <location>
        <begin position="1"/>
        <end position="75"/>
    </location>
</feature>
<evidence type="ECO:0000259" key="2">
    <source>
        <dbReference type="Pfam" id="PF04927"/>
    </source>
</evidence>
<accession>A0A5Q4BYL3</accession>
<proteinExistence type="predicted"/>
<dbReference type="InterPro" id="IPR007011">
    <property type="entry name" value="LEA_SMP_dom"/>
</dbReference>
<dbReference type="Proteomes" id="UP000326340">
    <property type="component" value="Unassembled WGS sequence"/>
</dbReference>
<evidence type="ECO:0000313" key="4">
    <source>
        <dbReference type="Proteomes" id="UP000326340"/>
    </source>
</evidence>
<gene>
    <name evidence="3" type="ORF">CSHISOI_03889</name>
</gene>
<keyword evidence="4" id="KW-1185">Reference proteome</keyword>
<feature type="compositionally biased region" description="Polar residues" evidence="1">
    <location>
        <begin position="43"/>
        <end position="57"/>
    </location>
</feature>
<dbReference type="EMBL" id="PUHP01000249">
    <property type="protein sequence ID" value="TQN71646.1"/>
    <property type="molecule type" value="Genomic_DNA"/>
</dbReference>
<feature type="domain" description="SMP" evidence="2">
    <location>
        <begin position="85"/>
        <end position="135"/>
    </location>
</feature>
<feature type="region of interest" description="Disordered" evidence="1">
    <location>
        <begin position="109"/>
        <end position="139"/>
    </location>
</feature>
<dbReference type="Pfam" id="PF04927">
    <property type="entry name" value="SMP"/>
    <property type="match status" value="1"/>
</dbReference>
<dbReference type="AlphaFoldDB" id="A0A5Q4BYL3"/>
<protein>
    <recommendedName>
        <fullName evidence="2">SMP domain-containing protein</fullName>
    </recommendedName>
</protein>
<comment type="caution">
    <text evidence="3">The sequence shown here is derived from an EMBL/GenBank/DDBJ whole genome shotgun (WGS) entry which is preliminary data.</text>
</comment>